<dbReference type="EMBL" id="CP108021">
    <property type="protein sequence ID" value="WUM19428.1"/>
    <property type="molecule type" value="Genomic_DNA"/>
</dbReference>
<name>A0AAU4K0B7_9NOCA</name>
<dbReference type="InterPro" id="IPR010445">
    <property type="entry name" value="LapA_dom"/>
</dbReference>
<evidence type="ECO:0000256" key="1">
    <source>
        <dbReference type="ARBA" id="ARBA00022475"/>
    </source>
</evidence>
<dbReference type="Proteomes" id="UP001432128">
    <property type="component" value="Chromosome"/>
</dbReference>
<evidence type="ECO:0000259" key="6">
    <source>
        <dbReference type="Pfam" id="PF06305"/>
    </source>
</evidence>
<evidence type="ECO:0000256" key="4">
    <source>
        <dbReference type="ARBA" id="ARBA00023136"/>
    </source>
</evidence>
<gene>
    <name evidence="7" type="ORF">OG579_17215</name>
</gene>
<dbReference type="Pfam" id="PF06305">
    <property type="entry name" value="LapA_dom"/>
    <property type="match status" value="1"/>
</dbReference>
<sequence>MTATTTRTPSTTTERPARRGFGAASKMLLAVATVLVAALVVFVLQNTVHTTISFVAWDFDLGVGVALLGSAVVGAVVALTVSGAIRARRALR</sequence>
<protein>
    <submittedName>
        <fullName evidence="7">LapA family protein</fullName>
    </submittedName>
</protein>
<evidence type="ECO:0000313" key="8">
    <source>
        <dbReference type="Proteomes" id="UP001432128"/>
    </source>
</evidence>
<dbReference type="GO" id="GO:0005886">
    <property type="term" value="C:plasma membrane"/>
    <property type="evidence" value="ECO:0007669"/>
    <property type="project" value="InterPro"/>
</dbReference>
<keyword evidence="4 5" id="KW-0472">Membrane</keyword>
<feature type="transmembrane region" description="Helical" evidence="5">
    <location>
        <begin position="27"/>
        <end position="45"/>
    </location>
</feature>
<evidence type="ECO:0000256" key="2">
    <source>
        <dbReference type="ARBA" id="ARBA00022692"/>
    </source>
</evidence>
<dbReference type="AlphaFoldDB" id="A0AAU4K0B7"/>
<reference evidence="7 8" key="1">
    <citation type="submission" date="2022-10" db="EMBL/GenBank/DDBJ databases">
        <title>The complete genomes of actinobacterial strains from the NBC collection.</title>
        <authorList>
            <person name="Joergensen T.S."/>
            <person name="Alvarez Arevalo M."/>
            <person name="Sterndorff E.B."/>
            <person name="Faurdal D."/>
            <person name="Vuksanovic O."/>
            <person name="Mourched A.-S."/>
            <person name="Charusanti P."/>
            <person name="Shaw S."/>
            <person name="Blin K."/>
            <person name="Weber T."/>
        </authorList>
    </citation>
    <scope>NUCLEOTIDE SEQUENCE [LARGE SCALE GENOMIC DNA]</scope>
    <source>
        <strain evidence="7 8">NBC_00319</strain>
    </source>
</reference>
<keyword evidence="1" id="KW-1003">Cell membrane</keyword>
<keyword evidence="2 5" id="KW-0812">Transmembrane</keyword>
<feature type="transmembrane region" description="Helical" evidence="5">
    <location>
        <begin position="65"/>
        <end position="85"/>
    </location>
</feature>
<proteinExistence type="predicted"/>
<keyword evidence="3 5" id="KW-1133">Transmembrane helix</keyword>
<dbReference type="RefSeq" id="WP_045821746.1">
    <property type="nucleotide sequence ID" value="NZ_CP108021.1"/>
</dbReference>
<evidence type="ECO:0000256" key="5">
    <source>
        <dbReference type="SAM" id="Phobius"/>
    </source>
</evidence>
<organism evidence="7 8">
    <name type="scientific">Williamsia herbipolensis</name>
    <dbReference type="NCBI Taxonomy" id="1603258"/>
    <lineage>
        <taxon>Bacteria</taxon>
        <taxon>Bacillati</taxon>
        <taxon>Actinomycetota</taxon>
        <taxon>Actinomycetes</taxon>
        <taxon>Mycobacteriales</taxon>
        <taxon>Nocardiaceae</taxon>
        <taxon>Williamsia</taxon>
    </lineage>
</organism>
<evidence type="ECO:0000313" key="7">
    <source>
        <dbReference type="EMBL" id="WUM19428.1"/>
    </source>
</evidence>
<keyword evidence="8" id="KW-1185">Reference proteome</keyword>
<feature type="domain" description="Lipopolysaccharide assembly protein A" evidence="6">
    <location>
        <begin position="45"/>
        <end position="92"/>
    </location>
</feature>
<evidence type="ECO:0000256" key="3">
    <source>
        <dbReference type="ARBA" id="ARBA00022989"/>
    </source>
</evidence>
<dbReference type="KEGG" id="whr:OG579_17215"/>
<accession>A0AAU4K0B7</accession>